<accession>A0ABW1J0T7</accession>
<dbReference type="PIRSF" id="PIRSF000429">
    <property type="entry name" value="Ac-CoA_Ac_transf"/>
    <property type="match status" value="1"/>
</dbReference>
<dbReference type="InterPro" id="IPR020616">
    <property type="entry name" value="Thiolase_N"/>
</dbReference>
<dbReference type="Pfam" id="PF00108">
    <property type="entry name" value="Thiolase_N"/>
    <property type="match status" value="1"/>
</dbReference>
<feature type="domain" description="Thiolase C-terminal" evidence="2">
    <location>
        <begin position="261"/>
        <end position="382"/>
    </location>
</feature>
<reference evidence="4" key="1">
    <citation type="journal article" date="2019" name="Int. J. Syst. Evol. Microbiol.">
        <title>The Global Catalogue of Microorganisms (GCM) 10K type strain sequencing project: providing services to taxonomists for standard genome sequencing and annotation.</title>
        <authorList>
            <consortium name="The Broad Institute Genomics Platform"/>
            <consortium name="The Broad Institute Genome Sequencing Center for Infectious Disease"/>
            <person name="Wu L."/>
            <person name="Ma J."/>
        </authorList>
    </citation>
    <scope>NUCLEOTIDE SEQUENCE [LARGE SCALE GENOMIC DNA]</scope>
    <source>
        <strain evidence="4">CCM 8391</strain>
    </source>
</reference>
<dbReference type="EMBL" id="JBHSQW010000018">
    <property type="protein sequence ID" value="MFC5994381.1"/>
    <property type="molecule type" value="Genomic_DNA"/>
</dbReference>
<dbReference type="Pfam" id="PF22691">
    <property type="entry name" value="Thiolase_C_1"/>
    <property type="match status" value="1"/>
</dbReference>
<evidence type="ECO:0000313" key="4">
    <source>
        <dbReference type="Proteomes" id="UP001596302"/>
    </source>
</evidence>
<dbReference type="InterPro" id="IPR002155">
    <property type="entry name" value="Thiolase"/>
</dbReference>
<sequence length="396" mass="41711">MAVRGIANQVAVIGSSCTAFGDLWDTGIEDLAVDAALQACESAGVELVDVDAFWFGSTNSAQSGLDLSRALKLDNKPVTRVANFCVTGSDVFRNAAYAVAAGAYDTVMAIGVEKLKDSGYAGLVDNEPPNDGTLSSLTPPARFSLLVPAYCERYGVSVDTMRETLTHIAQKNHANGALNSRAQFRRPVSSEQVNCAPVVAGQLGVLDCSGMSDGAAAAVLVHAESDLARNREALYVKGMSFTAGPGTGPRDPGYDYVSLPEVAASACEAYRQAGIRDPRSELLLAEVHDCFTPTELILMEDLGLSRRGEAWRDVLAGVFDLAGELPVNPDGGLKSFGHPVGASGLRMLFECWLQLRGEAPVERQITITQRGAALVHNLGGAPGELMSFVSVLGTSK</sequence>
<name>A0ABW1J0T7_9PSEU</name>
<keyword evidence="4" id="KW-1185">Reference proteome</keyword>
<evidence type="ECO:0000259" key="1">
    <source>
        <dbReference type="Pfam" id="PF00108"/>
    </source>
</evidence>
<dbReference type="RefSeq" id="WP_379584414.1">
    <property type="nucleotide sequence ID" value="NZ_JBHSQW010000018.1"/>
</dbReference>
<dbReference type="SUPFAM" id="SSF53901">
    <property type="entry name" value="Thiolase-like"/>
    <property type="match status" value="1"/>
</dbReference>
<dbReference type="Proteomes" id="UP001596302">
    <property type="component" value="Unassembled WGS sequence"/>
</dbReference>
<dbReference type="InterPro" id="IPR016039">
    <property type="entry name" value="Thiolase-like"/>
</dbReference>
<comment type="caution">
    <text evidence="3">The sequence shown here is derived from an EMBL/GenBank/DDBJ whole genome shotgun (WGS) entry which is preliminary data.</text>
</comment>
<dbReference type="Gene3D" id="3.40.47.10">
    <property type="match status" value="1"/>
</dbReference>
<evidence type="ECO:0000259" key="2">
    <source>
        <dbReference type="Pfam" id="PF22691"/>
    </source>
</evidence>
<evidence type="ECO:0000313" key="3">
    <source>
        <dbReference type="EMBL" id="MFC5994381.1"/>
    </source>
</evidence>
<dbReference type="CDD" id="cd00829">
    <property type="entry name" value="SCP-x_thiolase"/>
    <property type="match status" value="1"/>
</dbReference>
<dbReference type="InterPro" id="IPR055140">
    <property type="entry name" value="Thiolase_C_2"/>
</dbReference>
<protein>
    <submittedName>
        <fullName evidence="3">Acetyl-CoA acetyltransferase</fullName>
    </submittedName>
</protein>
<gene>
    <name evidence="3" type="ORF">ACFQE5_09180</name>
</gene>
<feature type="domain" description="Thiolase N-terminal" evidence="1">
    <location>
        <begin position="10"/>
        <end position="223"/>
    </location>
</feature>
<dbReference type="PANTHER" id="PTHR42870:SF6">
    <property type="entry name" value="ACETYL-COA C-ACYLTRANSFERASE"/>
    <property type="match status" value="1"/>
</dbReference>
<proteinExistence type="predicted"/>
<dbReference type="PROSITE" id="PS51257">
    <property type="entry name" value="PROKAR_LIPOPROTEIN"/>
    <property type="match status" value="1"/>
</dbReference>
<dbReference type="PANTHER" id="PTHR42870">
    <property type="entry name" value="ACETYL-COA C-ACETYLTRANSFERASE"/>
    <property type="match status" value="1"/>
</dbReference>
<organism evidence="3 4">
    <name type="scientific">Pseudonocardia hispaniensis</name>
    <dbReference type="NCBI Taxonomy" id="904933"/>
    <lineage>
        <taxon>Bacteria</taxon>
        <taxon>Bacillati</taxon>
        <taxon>Actinomycetota</taxon>
        <taxon>Actinomycetes</taxon>
        <taxon>Pseudonocardiales</taxon>
        <taxon>Pseudonocardiaceae</taxon>
        <taxon>Pseudonocardia</taxon>
    </lineage>
</organism>
<dbReference type="NCBIfam" id="NF004810">
    <property type="entry name" value="PRK06157.1"/>
    <property type="match status" value="1"/>
</dbReference>